<comment type="caution">
    <text evidence="9">The sequence shown here is derived from an EMBL/GenBank/DDBJ whole genome shotgun (WGS) entry which is preliminary data.</text>
</comment>
<evidence type="ECO:0000313" key="10">
    <source>
        <dbReference type="Proteomes" id="UP001497497"/>
    </source>
</evidence>
<keyword evidence="4" id="KW-0653">Protein transport</keyword>
<reference evidence="9 10" key="1">
    <citation type="submission" date="2024-04" db="EMBL/GenBank/DDBJ databases">
        <authorList>
            <consortium name="Genoscope - CEA"/>
            <person name="William W."/>
        </authorList>
    </citation>
    <scope>NUCLEOTIDE SEQUENCE [LARGE SCALE GENOMIC DNA]</scope>
</reference>
<organism evidence="9 10">
    <name type="scientific">Lymnaea stagnalis</name>
    <name type="common">Great pond snail</name>
    <name type="synonym">Helix stagnalis</name>
    <dbReference type="NCBI Taxonomy" id="6523"/>
    <lineage>
        <taxon>Eukaryota</taxon>
        <taxon>Metazoa</taxon>
        <taxon>Spiralia</taxon>
        <taxon>Lophotrochozoa</taxon>
        <taxon>Mollusca</taxon>
        <taxon>Gastropoda</taxon>
        <taxon>Heterobranchia</taxon>
        <taxon>Euthyneura</taxon>
        <taxon>Panpulmonata</taxon>
        <taxon>Hygrophila</taxon>
        <taxon>Lymnaeoidea</taxon>
        <taxon>Lymnaeidae</taxon>
        <taxon>Lymnaea</taxon>
    </lineage>
</organism>
<keyword evidence="6 7" id="KW-0472">Membrane</keyword>
<gene>
    <name evidence="9" type="ORF">GSLYS_00009543001</name>
</gene>
<evidence type="ECO:0000256" key="5">
    <source>
        <dbReference type="ARBA" id="ARBA00022989"/>
    </source>
</evidence>
<feature type="chain" id="PRO_5043696430" evidence="8">
    <location>
        <begin position="35"/>
        <end position="261"/>
    </location>
</feature>
<evidence type="ECO:0000256" key="3">
    <source>
        <dbReference type="ARBA" id="ARBA00022729"/>
    </source>
</evidence>
<evidence type="ECO:0000256" key="4">
    <source>
        <dbReference type="ARBA" id="ARBA00022927"/>
    </source>
</evidence>
<dbReference type="InterPro" id="IPR009011">
    <property type="entry name" value="Man6P_isomerase_rcpt-bd_dom_sf"/>
</dbReference>
<dbReference type="PANTHER" id="PTHR15071:SF0">
    <property type="entry name" value="MANNOSE 6-PHOSPHATE RECEPTOR-LIKE PROTEIN 1"/>
    <property type="match status" value="1"/>
</dbReference>
<dbReference type="AlphaFoldDB" id="A0AAV2HQB9"/>
<evidence type="ECO:0000256" key="2">
    <source>
        <dbReference type="ARBA" id="ARBA00022692"/>
    </source>
</evidence>
<dbReference type="Proteomes" id="UP001497497">
    <property type="component" value="Unassembled WGS sequence"/>
</dbReference>
<proteinExistence type="predicted"/>
<dbReference type="SUPFAM" id="SSF50911">
    <property type="entry name" value="Mannose 6-phosphate receptor domain"/>
    <property type="match status" value="1"/>
</dbReference>
<name>A0AAV2HQB9_LYMST</name>
<keyword evidence="5 7" id="KW-1133">Transmembrane helix</keyword>
<comment type="subcellular location">
    <subcellularLocation>
        <location evidence="1">Preautophagosomal structure membrane</location>
        <topology evidence="1">Single-pass type I membrane protein</topology>
    </subcellularLocation>
</comment>
<dbReference type="Pfam" id="PF09451">
    <property type="entry name" value="ATG27"/>
    <property type="match status" value="1"/>
</dbReference>
<dbReference type="Gene3D" id="2.70.130.10">
    <property type="entry name" value="Mannose-6-phosphate receptor binding domain"/>
    <property type="match status" value="1"/>
</dbReference>
<feature type="signal peptide" evidence="8">
    <location>
        <begin position="1"/>
        <end position="34"/>
    </location>
</feature>
<accession>A0AAV2HQB9</accession>
<evidence type="ECO:0000256" key="8">
    <source>
        <dbReference type="SAM" id="SignalP"/>
    </source>
</evidence>
<evidence type="ECO:0000256" key="6">
    <source>
        <dbReference type="ARBA" id="ARBA00023136"/>
    </source>
</evidence>
<dbReference type="GO" id="GO:0015031">
    <property type="term" value="P:protein transport"/>
    <property type="evidence" value="ECO:0007669"/>
    <property type="project" value="UniProtKB-KW"/>
</dbReference>
<sequence>MTGDMVTRTIYNIVVAVMLACFLLLQHGGSSVSALTCDGDGPCRCTYSDGSGTVDISSLGRQDGIPLFPDEYAYDGSAYSYNPCFSFSIGSCQDAAVCKKSGTDYIAMGKQSTAVWSYTGYYPRVTFSTSDSRKAEVTMFCGPTYTSPQLDVVGETIPGTVAINMWSVCACPNSCKRVDPISADDGLSPGSVMLIIFFVLLIVYLCGGVAFNYNKSRTVGREMIPNVNFWSALPGLILDGFRLSWDFVCRRHHKDQPYEAM</sequence>
<evidence type="ECO:0000313" key="9">
    <source>
        <dbReference type="EMBL" id="CAL1535583.1"/>
    </source>
</evidence>
<dbReference type="GO" id="GO:0000139">
    <property type="term" value="C:Golgi membrane"/>
    <property type="evidence" value="ECO:0007669"/>
    <property type="project" value="UniProtKB-SubCell"/>
</dbReference>
<evidence type="ECO:0000256" key="7">
    <source>
        <dbReference type="SAM" id="Phobius"/>
    </source>
</evidence>
<keyword evidence="2 7" id="KW-0812">Transmembrane</keyword>
<feature type="transmembrane region" description="Helical" evidence="7">
    <location>
        <begin position="192"/>
        <end position="213"/>
    </location>
</feature>
<keyword evidence="10" id="KW-1185">Reference proteome</keyword>
<evidence type="ECO:0000256" key="1">
    <source>
        <dbReference type="ARBA" id="ARBA00004472"/>
    </source>
</evidence>
<dbReference type="GO" id="GO:0005802">
    <property type="term" value="C:trans-Golgi network"/>
    <property type="evidence" value="ECO:0007669"/>
    <property type="project" value="TreeGrafter"/>
</dbReference>
<dbReference type="GO" id="GO:0034045">
    <property type="term" value="C:phagophore assembly site membrane"/>
    <property type="evidence" value="ECO:0007669"/>
    <property type="project" value="UniProtKB-SubCell"/>
</dbReference>
<dbReference type="EMBL" id="CAXITT010000206">
    <property type="protein sequence ID" value="CAL1535583.1"/>
    <property type="molecule type" value="Genomic_DNA"/>
</dbReference>
<dbReference type="InterPro" id="IPR018939">
    <property type="entry name" value="Autophagy-rel_prot_27"/>
</dbReference>
<dbReference type="PANTHER" id="PTHR15071">
    <property type="entry name" value="MANNOSE-6-PHOSPHATE RECEPTOR FAMILY MEMBER"/>
    <property type="match status" value="1"/>
</dbReference>
<protein>
    <submittedName>
        <fullName evidence="9">Uncharacterized protein</fullName>
    </submittedName>
</protein>
<keyword evidence="3 8" id="KW-0732">Signal</keyword>
<keyword evidence="4" id="KW-0813">Transport</keyword>